<dbReference type="PANTHER" id="PTHR46238:SF8">
    <property type="entry name" value="ENDONUCLEASE_EXONUCLEASE_PHOSPHATASE DOMAIN-CONTAINING PROTEIN"/>
    <property type="match status" value="1"/>
</dbReference>
<dbReference type="EMBL" id="MLFT02000001">
    <property type="protein sequence ID" value="PHT58561.1"/>
    <property type="molecule type" value="Genomic_DNA"/>
</dbReference>
<evidence type="ECO:0000256" key="1">
    <source>
        <dbReference type="SAM" id="Coils"/>
    </source>
</evidence>
<feature type="compositionally biased region" description="Basic and acidic residues" evidence="2">
    <location>
        <begin position="169"/>
        <end position="189"/>
    </location>
</feature>
<dbReference type="OrthoDB" id="21573at2759"/>
<evidence type="ECO:0000256" key="2">
    <source>
        <dbReference type="SAM" id="MobiDB-lite"/>
    </source>
</evidence>
<dbReference type="PANTHER" id="PTHR46238">
    <property type="entry name" value="REVERSE TRANSCRIPTASE DOMAIN-CONTAINING PROTEIN"/>
    <property type="match status" value="1"/>
</dbReference>
<feature type="coiled-coil region" evidence="1">
    <location>
        <begin position="236"/>
        <end position="263"/>
    </location>
</feature>
<reference evidence="4" key="2">
    <citation type="journal article" date="2017" name="J. Anim. Genet.">
        <title>Multiple reference genome sequences of hot pepper reveal the massive evolution of plant disease resistance genes by retroduplication.</title>
        <authorList>
            <person name="Kim S."/>
            <person name="Park J."/>
            <person name="Yeom S.-I."/>
            <person name="Kim Y.-M."/>
            <person name="Seo E."/>
            <person name="Kim K.-T."/>
            <person name="Kim M.-S."/>
            <person name="Lee J.M."/>
            <person name="Cheong K."/>
            <person name="Shin H.-S."/>
            <person name="Kim S.-B."/>
            <person name="Han K."/>
            <person name="Lee J."/>
            <person name="Park M."/>
            <person name="Lee H.-A."/>
            <person name="Lee H.-Y."/>
            <person name="Lee Y."/>
            <person name="Oh S."/>
            <person name="Lee J.H."/>
            <person name="Choi E."/>
            <person name="Choi E."/>
            <person name="Lee S.E."/>
            <person name="Jeon J."/>
            <person name="Kim H."/>
            <person name="Choi G."/>
            <person name="Song H."/>
            <person name="Lee J."/>
            <person name="Lee S.-C."/>
            <person name="Kwon J.-K."/>
            <person name="Lee H.-Y."/>
            <person name="Koo N."/>
            <person name="Hong Y."/>
            <person name="Kim R.W."/>
            <person name="Kang W.-H."/>
            <person name="Huh J.H."/>
            <person name="Kang B.-C."/>
            <person name="Yang T.-J."/>
            <person name="Lee Y.-H."/>
            <person name="Bennetzen J.L."/>
            <person name="Choi D."/>
        </authorList>
    </citation>
    <scope>NUCLEOTIDE SEQUENCE [LARGE SCALE GENOMIC DNA]</scope>
    <source>
        <strain evidence="4">cv. PBC81</strain>
    </source>
</reference>
<gene>
    <name evidence="3" type="ORF">CQW23_00924</name>
</gene>
<feature type="compositionally biased region" description="Basic and acidic residues" evidence="2">
    <location>
        <begin position="125"/>
        <end position="134"/>
    </location>
</feature>
<organism evidence="3 4">
    <name type="scientific">Capsicum baccatum</name>
    <name type="common">Peruvian pepper</name>
    <dbReference type="NCBI Taxonomy" id="33114"/>
    <lineage>
        <taxon>Eukaryota</taxon>
        <taxon>Viridiplantae</taxon>
        <taxon>Streptophyta</taxon>
        <taxon>Embryophyta</taxon>
        <taxon>Tracheophyta</taxon>
        <taxon>Spermatophyta</taxon>
        <taxon>Magnoliopsida</taxon>
        <taxon>eudicotyledons</taxon>
        <taxon>Gunneridae</taxon>
        <taxon>Pentapetalae</taxon>
        <taxon>asterids</taxon>
        <taxon>lamiids</taxon>
        <taxon>Solanales</taxon>
        <taxon>Solanaceae</taxon>
        <taxon>Solanoideae</taxon>
        <taxon>Capsiceae</taxon>
        <taxon>Capsicum</taxon>
    </lineage>
</organism>
<protein>
    <submittedName>
        <fullName evidence="3">Uncharacterized protein</fullName>
    </submittedName>
</protein>
<dbReference type="AlphaFoldDB" id="A0A2G2XMH1"/>
<keyword evidence="1" id="KW-0175">Coiled coil</keyword>
<reference evidence="3 4" key="1">
    <citation type="journal article" date="2017" name="Genome Biol.">
        <title>New reference genome sequences of hot pepper reveal the massive evolution of plant disease-resistance genes by retroduplication.</title>
        <authorList>
            <person name="Kim S."/>
            <person name="Park J."/>
            <person name="Yeom S.I."/>
            <person name="Kim Y.M."/>
            <person name="Seo E."/>
            <person name="Kim K.T."/>
            <person name="Kim M.S."/>
            <person name="Lee J.M."/>
            <person name="Cheong K."/>
            <person name="Shin H.S."/>
            <person name="Kim S.B."/>
            <person name="Han K."/>
            <person name="Lee J."/>
            <person name="Park M."/>
            <person name="Lee H.A."/>
            <person name="Lee H.Y."/>
            <person name="Lee Y."/>
            <person name="Oh S."/>
            <person name="Lee J.H."/>
            <person name="Choi E."/>
            <person name="Choi E."/>
            <person name="Lee S.E."/>
            <person name="Jeon J."/>
            <person name="Kim H."/>
            <person name="Choi G."/>
            <person name="Song H."/>
            <person name="Lee J."/>
            <person name="Lee S.C."/>
            <person name="Kwon J.K."/>
            <person name="Lee H.Y."/>
            <person name="Koo N."/>
            <person name="Hong Y."/>
            <person name="Kim R.W."/>
            <person name="Kang W.H."/>
            <person name="Huh J.H."/>
            <person name="Kang B.C."/>
            <person name="Yang T.J."/>
            <person name="Lee Y.H."/>
            <person name="Bennetzen J.L."/>
            <person name="Choi D."/>
        </authorList>
    </citation>
    <scope>NUCLEOTIDE SEQUENCE [LARGE SCALE GENOMIC DNA]</scope>
    <source>
        <strain evidence="4">cv. PBC81</strain>
    </source>
</reference>
<feature type="compositionally biased region" description="Basic and acidic residues" evidence="2">
    <location>
        <begin position="351"/>
        <end position="371"/>
    </location>
</feature>
<comment type="caution">
    <text evidence="3">The sequence shown here is derived from an EMBL/GenBank/DDBJ whole genome shotgun (WGS) entry which is preliminary data.</text>
</comment>
<sequence length="382" mass="43754">MEDKMREVRLRWFMHVMRRGSNAPVQRCETLTMDSLRRGRDRPKKYWRKVIRHDMEQLHLTEDITLDRKEQARLAALAAAQVHQQNIDNPRRVTNPDDEDLGDDELLNFRRTDEVAAPMHRRDRQARIRPDRRAVQVPFDDDDDDLDGAGTRSQGDFRGNAQGNQGRNYYDKFGNKDHDQGSWKNKTDRSGLYIPPRNREAAVSSTGKMSMEEMMAKLLKRVEVTNTGVTEVVNDLSSMKQLVDSHSTAIKQLEQQLSQLTAAFNQRKAGTLPSDTVQNPRNDASYMAITTRSGKVLDNPSKGKQVVDNIANNVIDADYDDFLEAKNLNKNLHEKTIPLPPPPFPQRLKKKADDTPKKVDNQKQDEKEVVEKTIPLPPPPFP</sequence>
<name>A0A2G2XMH1_CAPBA</name>
<feature type="region of interest" description="Disordered" evidence="2">
    <location>
        <begin position="117"/>
        <end position="194"/>
    </location>
</feature>
<proteinExistence type="predicted"/>
<dbReference type="Proteomes" id="UP000224567">
    <property type="component" value="Unassembled WGS sequence"/>
</dbReference>
<keyword evidence="4" id="KW-1185">Reference proteome</keyword>
<evidence type="ECO:0000313" key="4">
    <source>
        <dbReference type="Proteomes" id="UP000224567"/>
    </source>
</evidence>
<feature type="region of interest" description="Disordered" evidence="2">
    <location>
        <begin position="333"/>
        <end position="382"/>
    </location>
</feature>
<evidence type="ECO:0000313" key="3">
    <source>
        <dbReference type="EMBL" id="PHT58561.1"/>
    </source>
</evidence>
<accession>A0A2G2XMH1</accession>